<evidence type="ECO:0000256" key="1">
    <source>
        <dbReference type="SAM" id="MobiDB-lite"/>
    </source>
</evidence>
<dbReference type="EMBL" id="AP020423">
    <property type="protein sequence ID" value="BBN67464.1"/>
    <property type="molecule type" value="Genomic_DNA"/>
</dbReference>
<feature type="compositionally biased region" description="Basic residues" evidence="1">
    <location>
        <begin position="35"/>
        <end position="49"/>
    </location>
</feature>
<name>A0A5H2XJI6_PRUDU</name>
<feature type="compositionally biased region" description="Basic and acidic residues" evidence="1">
    <location>
        <begin position="21"/>
        <end position="30"/>
    </location>
</feature>
<accession>A0A5H2XJI6</accession>
<evidence type="ECO:0000313" key="2">
    <source>
        <dbReference type="EMBL" id="BBN67464.1"/>
    </source>
</evidence>
<protein>
    <submittedName>
        <fullName evidence="2">Uncharacterized protein</fullName>
    </submittedName>
</protein>
<feature type="non-terminal residue" evidence="2">
    <location>
        <position position="1"/>
    </location>
</feature>
<gene>
    <name evidence="2" type="ORF">Prudu_86S000200</name>
</gene>
<proteinExistence type="predicted"/>
<sequence length="117" mass="13411">RPSRLQTAPRPPHLGPISRTDPNEPRRDGEQPSTQRRRCRGRSRRKKPWKPTVRHELPAARSPPFLNQISRVRYQEPDRILKGDLRGIEAVEVRGIHHRANHSFCAKGGSAEFSAEV</sequence>
<dbReference type="AlphaFoldDB" id="A0A5H2XJI6"/>
<feature type="region of interest" description="Disordered" evidence="1">
    <location>
        <begin position="1"/>
        <end position="62"/>
    </location>
</feature>
<reference evidence="2" key="1">
    <citation type="journal article" date="2019" name="Science">
        <title>Mutation of a bHLH transcription factor allowed almond domestication.</title>
        <authorList>
            <person name="Sanchez-Perez R."/>
            <person name="Pavan S."/>
            <person name="Mazzeo R."/>
            <person name="Moldovan C."/>
            <person name="Aiese Cigliano R."/>
            <person name="Del Cueto J."/>
            <person name="Ricciardi F."/>
            <person name="Lotti C."/>
            <person name="Ricciardi L."/>
            <person name="Dicenta F."/>
            <person name="Lopez-Marques R.L."/>
            <person name="Lindberg Moller B."/>
        </authorList>
    </citation>
    <scope>NUCLEOTIDE SEQUENCE</scope>
</reference>
<organism evidence="2">
    <name type="scientific">Prunus dulcis</name>
    <name type="common">Almond</name>
    <name type="synonym">Amygdalus dulcis</name>
    <dbReference type="NCBI Taxonomy" id="3755"/>
    <lineage>
        <taxon>Eukaryota</taxon>
        <taxon>Viridiplantae</taxon>
        <taxon>Streptophyta</taxon>
        <taxon>Embryophyta</taxon>
        <taxon>Tracheophyta</taxon>
        <taxon>Spermatophyta</taxon>
        <taxon>Magnoliopsida</taxon>
        <taxon>eudicotyledons</taxon>
        <taxon>Gunneridae</taxon>
        <taxon>Pentapetalae</taxon>
        <taxon>rosids</taxon>
        <taxon>fabids</taxon>
        <taxon>Rosales</taxon>
        <taxon>Rosaceae</taxon>
        <taxon>Amygdaloideae</taxon>
        <taxon>Amygdaleae</taxon>
        <taxon>Prunus</taxon>
    </lineage>
</organism>